<feature type="transmembrane region" description="Helical" evidence="8">
    <location>
        <begin position="456"/>
        <end position="475"/>
    </location>
</feature>
<dbReference type="GO" id="GO:0016020">
    <property type="term" value="C:membrane"/>
    <property type="evidence" value="ECO:0007669"/>
    <property type="project" value="TreeGrafter"/>
</dbReference>
<evidence type="ECO:0000256" key="5">
    <source>
        <dbReference type="ARBA" id="ARBA00022989"/>
    </source>
</evidence>
<evidence type="ECO:0000256" key="2">
    <source>
        <dbReference type="ARBA" id="ARBA00008335"/>
    </source>
</evidence>
<evidence type="ECO:0000256" key="6">
    <source>
        <dbReference type="ARBA" id="ARBA00023136"/>
    </source>
</evidence>
<reference evidence="11" key="1">
    <citation type="journal article" date="2015" name="PLoS Genet.">
        <title>The dynamic genome and transcriptome of the human fungal pathogen Blastomyces and close relative Emmonsia.</title>
        <authorList>
            <person name="Munoz J.F."/>
            <person name="Gauthier G.M."/>
            <person name="Desjardins C.A."/>
            <person name="Gallo J.E."/>
            <person name="Holder J."/>
            <person name="Sullivan T.D."/>
            <person name="Marty A.J."/>
            <person name="Carmen J.C."/>
            <person name="Chen Z."/>
            <person name="Ding L."/>
            <person name="Gujja S."/>
            <person name="Magrini V."/>
            <person name="Misas E."/>
            <person name="Mitreva M."/>
            <person name="Priest M."/>
            <person name="Saif S."/>
            <person name="Whiston E.A."/>
            <person name="Young S."/>
            <person name="Zeng Q."/>
            <person name="Goldman W.E."/>
            <person name="Mardis E.R."/>
            <person name="Taylor J.W."/>
            <person name="McEwen J.G."/>
            <person name="Clay O.K."/>
            <person name="Klein B.S."/>
            <person name="Cuomo C.A."/>
        </authorList>
    </citation>
    <scope>NUCLEOTIDE SEQUENCE [LARGE SCALE GENOMIC DNA]</scope>
    <source>
        <strain evidence="11">UAMH 139</strain>
    </source>
</reference>
<dbReference type="InterPro" id="IPR051788">
    <property type="entry name" value="MFS_Transporter"/>
</dbReference>
<dbReference type="PANTHER" id="PTHR23514:SF3">
    <property type="entry name" value="BYPASS OF STOP CODON PROTEIN 6"/>
    <property type="match status" value="1"/>
</dbReference>
<dbReference type="Gene3D" id="1.20.1250.20">
    <property type="entry name" value="MFS general substrate transporter like domains"/>
    <property type="match status" value="2"/>
</dbReference>
<proteinExistence type="inferred from homology"/>
<feature type="transmembrane region" description="Helical" evidence="8">
    <location>
        <begin position="99"/>
        <end position="121"/>
    </location>
</feature>
<dbReference type="FunFam" id="1.20.1250.20:FF:000286">
    <property type="entry name" value="MFS efflux transporter"/>
    <property type="match status" value="1"/>
</dbReference>
<keyword evidence="6 8" id="KW-0472">Membrane</keyword>
<dbReference type="SUPFAM" id="SSF103473">
    <property type="entry name" value="MFS general substrate transporter"/>
    <property type="match status" value="1"/>
</dbReference>
<feature type="transmembrane region" description="Helical" evidence="8">
    <location>
        <begin position="334"/>
        <end position="357"/>
    </location>
</feature>
<dbReference type="PROSITE" id="PS50850">
    <property type="entry name" value="MFS"/>
    <property type="match status" value="1"/>
</dbReference>
<feature type="transmembrane region" description="Helical" evidence="8">
    <location>
        <begin position="223"/>
        <end position="245"/>
    </location>
</feature>
<organism evidence="10 11">
    <name type="scientific">Blastomyces silverae</name>
    <dbReference type="NCBI Taxonomy" id="2060906"/>
    <lineage>
        <taxon>Eukaryota</taxon>
        <taxon>Fungi</taxon>
        <taxon>Dikarya</taxon>
        <taxon>Ascomycota</taxon>
        <taxon>Pezizomycotina</taxon>
        <taxon>Eurotiomycetes</taxon>
        <taxon>Eurotiomycetidae</taxon>
        <taxon>Onygenales</taxon>
        <taxon>Ajellomycetaceae</taxon>
        <taxon>Blastomyces</taxon>
    </lineage>
</organism>
<feature type="domain" description="Major facilitator superfamily (MFS) profile" evidence="9">
    <location>
        <begin position="68"/>
        <end position="483"/>
    </location>
</feature>
<comment type="subcellular location">
    <subcellularLocation>
        <location evidence="1">Endomembrane system</location>
        <topology evidence="1">Multi-pass membrane protein</topology>
    </subcellularLocation>
</comment>
<feature type="transmembrane region" description="Helical" evidence="8">
    <location>
        <begin position="299"/>
        <end position="322"/>
    </location>
</feature>
<feature type="transmembrane region" description="Helical" evidence="8">
    <location>
        <begin position="155"/>
        <end position="176"/>
    </location>
</feature>
<dbReference type="FunFam" id="1.20.1250.20:FF:000308">
    <property type="entry name" value="MFS efflux transporter"/>
    <property type="match status" value="1"/>
</dbReference>
<dbReference type="STRING" id="2060906.A0A0H1B7A1"/>
<feature type="transmembrane region" description="Helical" evidence="8">
    <location>
        <begin position="73"/>
        <end position="93"/>
    </location>
</feature>
<dbReference type="OrthoDB" id="413079at2759"/>
<feature type="transmembrane region" description="Helical" evidence="8">
    <location>
        <begin position="393"/>
        <end position="414"/>
    </location>
</feature>
<evidence type="ECO:0000256" key="8">
    <source>
        <dbReference type="SAM" id="Phobius"/>
    </source>
</evidence>
<dbReference type="InterPro" id="IPR036259">
    <property type="entry name" value="MFS_trans_sf"/>
</dbReference>
<feature type="transmembrane region" description="Helical" evidence="8">
    <location>
        <begin position="369"/>
        <end position="387"/>
    </location>
</feature>
<evidence type="ECO:0000313" key="10">
    <source>
        <dbReference type="EMBL" id="KLJ06958.1"/>
    </source>
</evidence>
<dbReference type="Pfam" id="PF07690">
    <property type="entry name" value="MFS_1"/>
    <property type="match status" value="1"/>
</dbReference>
<evidence type="ECO:0000256" key="7">
    <source>
        <dbReference type="SAM" id="MobiDB-lite"/>
    </source>
</evidence>
<sequence>MAMELETVQLPCAAADTKSSGAPQSITEPTGASSLSHSSAHNAFEDTTPSMTTSPAERWNYPKRNFFRFLATNYSFIVLGINDAAYGALIPYLETYYNVSYTVISLVFLSPLVGYITSAILNNMLHMRFGQRGPALLGPATHIIAYVIVCLHPPYPVLVIAFVIAGFANGLADAAWNAWVGGMANANELLGLLHGSYGLGALLAPTIATTLITKAGWQWYEFYYLVAGSAFLELVFLGASFWNATGAQYRETHQRNDNVSNSAMIPSDEEQQQQVSKRDIILSKIFGNSRTAEAAKNKITWICAFFLIAYVGIEVALGGWIVTFMIRVRHASNFASGMASTGFWAGITVGRVVLGFVTPRLFKSEKHAVTVYLGATVVLELLFWLIPQFVVSAVMAAFLGFFLGPLFPAAVVAATKLLPKHLHVSAIGFAAALGASGATILPFAVGAIAQVKGVQVLQPIVLAMLVVDAGIWLCLPSLSKKKQ</sequence>
<dbReference type="InterPro" id="IPR011701">
    <property type="entry name" value="MFS"/>
</dbReference>
<comment type="similarity">
    <text evidence="2">Belongs to the major facilitator superfamily.</text>
</comment>
<feature type="transmembrane region" description="Helical" evidence="8">
    <location>
        <begin position="197"/>
        <end position="217"/>
    </location>
</feature>
<keyword evidence="4 8" id="KW-0812">Transmembrane</keyword>
<gene>
    <name evidence="10" type="ORF">EMPG_17566</name>
</gene>
<feature type="transmembrane region" description="Helical" evidence="8">
    <location>
        <begin position="426"/>
        <end position="450"/>
    </location>
</feature>
<dbReference type="AlphaFoldDB" id="A0A0H1B7A1"/>
<feature type="transmembrane region" description="Helical" evidence="8">
    <location>
        <begin position="133"/>
        <end position="149"/>
    </location>
</feature>
<protein>
    <recommendedName>
        <fullName evidence="9">Major facilitator superfamily (MFS) profile domain-containing protein</fullName>
    </recommendedName>
</protein>
<evidence type="ECO:0000259" key="9">
    <source>
        <dbReference type="PROSITE" id="PS50850"/>
    </source>
</evidence>
<dbReference type="PANTHER" id="PTHR23514">
    <property type="entry name" value="BYPASS OF STOP CODON PROTEIN 6"/>
    <property type="match status" value="1"/>
</dbReference>
<dbReference type="InterPro" id="IPR020846">
    <property type="entry name" value="MFS_dom"/>
</dbReference>
<dbReference type="GO" id="GO:0022857">
    <property type="term" value="F:transmembrane transporter activity"/>
    <property type="evidence" value="ECO:0007669"/>
    <property type="project" value="InterPro"/>
</dbReference>
<accession>A0A0H1B7A1</accession>
<dbReference type="GO" id="GO:0012505">
    <property type="term" value="C:endomembrane system"/>
    <property type="evidence" value="ECO:0007669"/>
    <property type="project" value="UniProtKB-SubCell"/>
</dbReference>
<name>A0A0H1B7A1_9EURO</name>
<comment type="caution">
    <text evidence="10">The sequence shown here is derived from an EMBL/GenBank/DDBJ whole genome shotgun (WGS) entry which is preliminary data.</text>
</comment>
<dbReference type="Proteomes" id="UP000053573">
    <property type="component" value="Unassembled WGS sequence"/>
</dbReference>
<feature type="compositionally biased region" description="Polar residues" evidence="7">
    <location>
        <begin position="17"/>
        <end position="31"/>
    </location>
</feature>
<feature type="region of interest" description="Disordered" evidence="7">
    <location>
        <begin position="15"/>
        <end position="38"/>
    </location>
</feature>
<evidence type="ECO:0000256" key="3">
    <source>
        <dbReference type="ARBA" id="ARBA00022448"/>
    </source>
</evidence>
<keyword evidence="5 8" id="KW-1133">Transmembrane helix</keyword>
<evidence type="ECO:0000256" key="1">
    <source>
        <dbReference type="ARBA" id="ARBA00004127"/>
    </source>
</evidence>
<evidence type="ECO:0000313" key="11">
    <source>
        <dbReference type="Proteomes" id="UP000053573"/>
    </source>
</evidence>
<dbReference type="EMBL" id="LDEV01002943">
    <property type="protein sequence ID" value="KLJ06958.1"/>
    <property type="molecule type" value="Genomic_DNA"/>
</dbReference>
<keyword evidence="3" id="KW-0813">Transport</keyword>
<keyword evidence="11" id="KW-1185">Reference proteome</keyword>
<evidence type="ECO:0000256" key="4">
    <source>
        <dbReference type="ARBA" id="ARBA00022692"/>
    </source>
</evidence>